<evidence type="ECO:0000313" key="3">
    <source>
        <dbReference type="Proteomes" id="UP000322873"/>
    </source>
</evidence>
<feature type="chain" id="PRO_5024437634" evidence="1">
    <location>
        <begin position="24"/>
        <end position="135"/>
    </location>
</feature>
<sequence length="135" mass="15129">MHAGAVIFVLLCATSFLLQGGLSLSPISHDLPYAIDPHDHLYSFHLIAISNMQYPYVQKQSIHQPPSFKVLNRPSLHLIPNPKASQTKQKLSRSAFRILHPGISITRKMTPIRPGSDPKGYLFKAPSMEQKSQIF</sequence>
<proteinExistence type="predicted"/>
<reference evidence="2 3" key="1">
    <citation type="submission" date="2019-06" db="EMBL/GenBank/DDBJ databases">
        <title>Genome Sequence of the Brown Rot Fungal Pathogen Monilinia fructicola.</title>
        <authorList>
            <person name="De Miccolis Angelini R.M."/>
            <person name="Landi L."/>
            <person name="Abate D."/>
            <person name="Pollastro S."/>
            <person name="Romanazzi G."/>
            <person name="Faretra F."/>
        </authorList>
    </citation>
    <scope>NUCLEOTIDE SEQUENCE [LARGE SCALE GENOMIC DNA]</scope>
    <source>
        <strain evidence="2 3">Mfrc123</strain>
    </source>
</reference>
<dbReference type="EMBL" id="VICG01000002">
    <property type="protein sequence ID" value="KAA8575086.1"/>
    <property type="molecule type" value="Genomic_DNA"/>
</dbReference>
<gene>
    <name evidence="2" type="ORF">EYC84_004300</name>
</gene>
<dbReference type="AlphaFoldDB" id="A0A5M9K4K0"/>
<keyword evidence="3" id="KW-1185">Reference proteome</keyword>
<evidence type="ECO:0000313" key="2">
    <source>
        <dbReference type="EMBL" id="KAA8575086.1"/>
    </source>
</evidence>
<name>A0A5M9K4K0_MONFR</name>
<evidence type="ECO:0000256" key="1">
    <source>
        <dbReference type="SAM" id="SignalP"/>
    </source>
</evidence>
<accession>A0A5M9K4K0</accession>
<dbReference type="Proteomes" id="UP000322873">
    <property type="component" value="Unassembled WGS sequence"/>
</dbReference>
<protein>
    <submittedName>
        <fullName evidence="2">Uncharacterized protein</fullName>
    </submittedName>
</protein>
<organism evidence="2 3">
    <name type="scientific">Monilinia fructicola</name>
    <name type="common">Brown rot fungus</name>
    <name type="synonym">Ciboria fructicola</name>
    <dbReference type="NCBI Taxonomy" id="38448"/>
    <lineage>
        <taxon>Eukaryota</taxon>
        <taxon>Fungi</taxon>
        <taxon>Dikarya</taxon>
        <taxon>Ascomycota</taxon>
        <taxon>Pezizomycotina</taxon>
        <taxon>Leotiomycetes</taxon>
        <taxon>Helotiales</taxon>
        <taxon>Sclerotiniaceae</taxon>
        <taxon>Monilinia</taxon>
    </lineage>
</organism>
<keyword evidence="1" id="KW-0732">Signal</keyword>
<feature type="signal peptide" evidence="1">
    <location>
        <begin position="1"/>
        <end position="23"/>
    </location>
</feature>
<comment type="caution">
    <text evidence="2">The sequence shown here is derived from an EMBL/GenBank/DDBJ whole genome shotgun (WGS) entry which is preliminary data.</text>
</comment>